<dbReference type="AlphaFoldDB" id="A0A3A0VRF5"/>
<protein>
    <submittedName>
        <fullName evidence="4">Glycosyltransferase</fullName>
    </submittedName>
</protein>
<dbReference type="PANTHER" id="PTHR12526">
    <property type="entry name" value="GLYCOSYLTRANSFERASE"/>
    <property type="match status" value="1"/>
</dbReference>
<accession>A0A3A0VRF5</accession>
<evidence type="ECO:0000256" key="1">
    <source>
        <dbReference type="ARBA" id="ARBA00022676"/>
    </source>
</evidence>
<dbReference type="SUPFAM" id="SSF53756">
    <property type="entry name" value="UDP-Glycosyltransferase/glycogen phosphorylase"/>
    <property type="match status" value="1"/>
</dbReference>
<dbReference type="PANTHER" id="PTHR12526:SF629">
    <property type="entry name" value="TEICHURONIC ACID BIOSYNTHESIS GLYCOSYLTRANSFERASE TUAH-RELATED"/>
    <property type="match status" value="1"/>
</dbReference>
<dbReference type="Gene3D" id="3.40.50.2000">
    <property type="entry name" value="Glycogen Phosphorylase B"/>
    <property type="match status" value="2"/>
</dbReference>
<organism evidence="4 5">
    <name type="scientific">Staphylococcus gallinarum</name>
    <dbReference type="NCBI Taxonomy" id="1293"/>
    <lineage>
        <taxon>Bacteria</taxon>
        <taxon>Bacillati</taxon>
        <taxon>Bacillota</taxon>
        <taxon>Bacilli</taxon>
        <taxon>Bacillales</taxon>
        <taxon>Staphylococcaceae</taxon>
        <taxon>Staphylococcus</taxon>
    </lineage>
</organism>
<dbReference type="GO" id="GO:0016757">
    <property type="term" value="F:glycosyltransferase activity"/>
    <property type="evidence" value="ECO:0007669"/>
    <property type="project" value="UniProtKB-KW"/>
</dbReference>
<keyword evidence="1" id="KW-0328">Glycosyltransferase</keyword>
<keyword evidence="2 4" id="KW-0808">Transferase</keyword>
<dbReference type="OrthoDB" id="570545at2"/>
<dbReference type="EMBL" id="QYJN01000001">
    <property type="protein sequence ID" value="RIP37114.1"/>
    <property type="molecule type" value="Genomic_DNA"/>
</dbReference>
<gene>
    <name evidence="4" type="ORF">BUZ14_00790</name>
</gene>
<sequence length="512" mass="60487">MLYTITSTLPPVHGGRTKALLSRIQLMNKELSATNTILTTNYNADYHQVIESFISSGKLGGNIKVENVYDWLADYNLLYMPNSKESKKAKYYKTKRKIKGLKQKVNESNNNIVRYYDGDDYVLYRKYKQDSDVLDFEDFMTPYCKKRVERWHYNEFGQLHKKTYYSTKRYGKIAEKFYDRDGNKYCEKYFADDNRTTLLLIQLYKHDRMYKAFSTEKQLFQYYFQERLTDGDIVFNDARLLDRPLLNQTNNTKNVLVLHNSHLNQDEVKGSYKFALNHSEKVAKYIVLTEHQKQDIQSIYTIKDEKFAVIPHFTLQKAPKYAKEQPQDRFIYIGRFGQQKQLDHLIKAYHLFIQRGYHTKLVMFGKDEAGQLKMVQDLIDEYKLNDFVEINEFTDNPLLEFNNSRASLLTSNYEGFGLTIMESIDAGCPVISYDVKYGPREIIEEGKTGYLVEPNHIENFAVKMMQIVESPLTHIQTNERLKYKSAIQNYKHLLETLAHKKSKFTWIFDKIK</sequence>
<reference evidence="4 5" key="1">
    <citation type="journal article" date="2016" name="Front. Microbiol.">
        <title>Comprehensive Phylogenetic Analysis of Bovine Non-aureus Staphylococci Species Based on Whole-Genome Sequencing.</title>
        <authorList>
            <person name="Naushad S."/>
            <person name="Barkema H.W."/>
            <person name="Luby C."/>
            <person name="Condas L.A."/>
            <person name="Nobrega D.B."/>
            <person name="Carson D.A."/>
            <person name="De Buck J."/>
        </authorList>
    </citation>
    <scope>NUCLEOTIDE SEQUENCE [LARGE SCALE GENOMIC DNA]</scope>
    <source>
        <strain evidence="4 5">SNUC 4781</strain>
    </source>
</reference>
<feature type="domain" description="Glycosyl transferase family 1" evidence="3">
    <location>
        <begin position="319"/>
        <end position="483"/>
    </location>
</feature>
<dbReference type="Pfam" id="PF00534">
    <property type="entry name" value="Glycos_transf_1"/>
    <property type="match status" value="1"/>
</dbReference>
<evidence type="ECO:0000256" key="2">
    <source>
        <dbReference type="ARBA" id="ARBA00022679"/>
    </source>
</evidence>
<proteinExistence type="predicted"/>
<evidence type="ECO:0000313" key="4">
    <source>
        <dbReference type="EMBL" id="RIP37114.1"/>
    </source>
</evidence>
<name>A0A3A0VRF5_STAGA</name>
<dbReference type="RefSeq" id="WP_119483929.1">
    <property type="nucleotide sequence ID" value="NZ_QYJN01000001.1"/>
</dbReference>
<comment type="caution">
    <text evidence="4">The sequence shown here is derived from an EMBL/GenBank/DDBJ whole genome shotgun (WGS) entry which is preliminary data.</text>
</comment>
<evidence type="ECO:0000259" key="3">
    <source>
        <dbReference type="Pfam" id="PF00534"/>
    </source>
</evidence>
<dbReference type="InterPro" id="IPR001296">
    <property type="entry name" value="Glyco_trans_1"/>
</dbReference>
<evidence type="ECO:0000313" key="5">
    <source>
        <dbReference type="Proteomes" id="UP000265541"/>
    </source>
</evidence>
<dbReference type="Proteomes" id="UP000265541">
    <property type="component" value="Unassembled WGS sequence"/>
</dbReference>